<reference evidence="3" key="1">
    <citation type="journal article" date="2019" name="Beilstein J. Org. Chem.">
        <title>Nanangenines: drimane sesquiterpenoids as the dominant metabolite cohort of a novel Australian fungus, Aspergillus nanangensis.</title>
        <authorList>
            <person name="Lacey H.J."/>
            <person name="Gilchrist C.L.M."/>
            <person name="Crombie A."/>
            <person name="Kalaitzis J.A."/>
            <person name="Vuong D."/>
            <person name="Rutledge P.J."/>
            <person name="Turner P."/>
            <person name="Pitt J.I."/>
            <person name="Lacey E."/>
            <person name="Chooi Y.H."/>
            <person name="Piggott A.M."/>
        </authorList>
    </citation>
    <scope>NUCLEOTIDE SEQUENCE</scope>
    <source>
        <strain evidence="3">MST-FP2251</strain>
    </source>
</reference>
<dbReference type="Pfam" id="PF10338">
    <property type="entry name" value="YBL028C_N"/>
    <property type="match status" value="1"/>
</dbReference>
<evidence type="ECO:0000259" key="2">
    <source>
        <dbReference type="Pfam" id="PF10338"/>
    </source>
</evidence>
<dbReference type="PANTHER" id="PTHR28219">
    <property type="entry name" value="UPF0642 PROTEIN YBL028C"/>
    <property type="match status" value="1"/>
</dbReference>
<evidence type="ECO:0000313" key="4">
    <source>
        <dbReference type="Proteomes" id="UP001194746"/>
    </source>
</evidence>
<accession>A0AAD4GVY9</accession>
<name>A0AAD4GVY9_ASPNN</name>
<dbReference type="PANTHER" id="PTHR28219:SF1">
    <property type="entry name" value="UPF0642 PROTEIN YBL028C"/>
    <property type="match status" value="1"/>
</dbReference>
<protein>
    <recommendedName>
        <fullName evidence="2">DUF2423 domain-containing protein</fullName>
    </recommendedName>
</protein>
<keyword evidence="4" id="KW-1185">Reference proteome</keyword>
<sequence length="111" mass="12404">MAKSVRASVSKRNKANLRAKVFGPAVDARTERLSAKLLELASQPKPDVHEEKSKSPERSEDMDLDKGQATDGQSRSNTAKRIHKRHSNRKNRSSIVFRPHSSKGKTGSKRK</sequence>
<dbReference type="GO" id="GO:0030687">
    <property type="term" value="C:preribosome, large subunit precursor"/>
    <property type="evidence" value="ECO:0007669"/>
    <property type="project" value="TreeGrafter"/>
</dbReference>
<feature type="region of interest" description="Disordered" evidence="1">
    <location>
        <begin position="1"/>
        <end position="25"/>
    </location>
</feature>
<feature type="compositionally biased region" description="Basic residues" evidence="1">
    <location>
        <begin position="78"/>
        <end position="92"/>
    </location>
</feature>
<gene>
    <name evidence="3" type="ORF">FE257_002605</name>
</gene>
<feature type="region of interest" description="Disordered" evidence="1">
    <location>
        <begin position="38"/>
        <end position="111"/>
    </location>
</feature>
<dbReference type="InterPro" id="IPR019434">
    <property type="entry name" value="DUF2423"/>
</dbReference>
<comment type="caution">
    <text evidence="3">The sequence shown here is derived from an EMBL/GenBank/DDBJ whole genome shotgun (WGS) entry which is preliminary data.</text>
</comment>
<dbReference type="Proteomes" id="UP001194746">
    <property type="component" value="Unassembled WGS sequence"/>
</dbReference>
<feature type="compositionally biased region" description="Basic residues" evidence="1">
    <location>
        <begin position="100"/>
        <end position="111"/>
    </location>
</feature>
<proteinExistence type="predicted"/>
<feature type="compositionally biased region" description="Basic and acidic residues" evidence="1">
    <location>
        <begin position="46"/>
        <end position="68"/>
    </location>
</feature>
<reference evidence="3" key="2">
    <citation type="submission" date="2020-02" db="EMBL/GenBank/DDBJ databases">
        <authorList>
            <person name="Gilchrist C.L.M."/>
            <person name="Chooi Y.-H."/>
        </authorList>
    </citation>
    <scope>NUCLEOTIDE SEQUENCE</scope>
    <source>
        <strain evidence="3">MST-FP2251</strain>
    </source>
</reference>
<feature type="domain" description="DUF2423" evidence="2">
    <location>
        <begin position="1"/>
        <end position="44"/>
    </location>
</feature>
<evidence type="ECO:0000313" key="3">
    <source>
        <dbReference type="EMBL" id="KAF9892199.1"/>
    </source>
</evidence>
<dbReference type="AlphaFoldDB" id="A0AAD4GVY9"/>
<organism evidence="3 4">
    <name type="scientific">Aspergillus nanangensis</name>
    <dbReference type="NCBI Taxonomy" id="2582783"/>
    <lineage>
        <taxon>Eukaryota</taxon>
        <taxon>Fungi</taxon>
        <taxon>Dikarya</taxon>
        <taxon>Ascomycota</taxon>
        <taxon>Pezizomycotina</taxon>
        <taxon>Eurotiomycetes</taxon>
        <taxon>Eurotiomycetidae</taxon>
        <taxon>Eurotiales</taxon>
        <taxon>Aspergillaceae</taxon>
        <taxon>Aspergillus</taxon>
        <taxon>Aspergillus subgen. Circumdati</taxon>
    </lineage>
</organism>
<dbReference type="EMBL" id="VCAU01000014">
    <property type="protein sequence ID" value="KAF9892199.1"/>
    <property type="molecule type" value="Genomic_DNA"/>
</dbReference>
<evidence type="ECO:0000256" key="1">
    <source>
        <dbReference type="SAM" id="MobiDB-lite"/>
    </source>
</evidence>